<dbReference type="CDD" id="cd00082">
    <property type="entry name" value="HisKA"/>
    <property type="match status" value="1"/>
</dbReference>
<keyword evidence="4" id="KW-0808">Transferase</keyword>
<dbReference type="InterPro" id="IPR003594">
    <property type="entry name" value="HATPase_dom"/>
</dbReference>
<dbReference type="RefSeq" id="WP_155708414.1">
    <property type="nucleotide sequence ID" value="NZ_BMWU01000006.1"/>
</dbReference>
<feature type="domain" description="Histidine kinase" evidence="9">
    <location>
        <begin position="234"/>
        <end position="454"/>
    </location>
</feature>
<dbReference type="SMART" id="SM00388">
    <property type="entry name" value="HisKA"/>
    <property type="match status" value="1"/>
</dbReference>
<sequence length="593" mass="65139">MTLRILNLRIEREIDVVASRQRARQIAALCGFNAQDQARIATAVSELARNVYSYAGSGRVEFAVEGVTAPQLLVIRIEDKGPGIAHLDVVLAGRYQSRTGMGMGIIGARRLMDQFDIQTATDGGAGTGTGTGTVVTLKKLLPYEAPLMTAASVGEMSAQFAVLSPDVSVSEVQQQNRELLATLAELKTRQDELMQLTRELEDTNRGVVALYAELDEKADHLRRADEMKTRFLSNMTHEFRTPLSSIRALTRLLLERVDGELSPEQEKQVRFILKGAESLTELVDDLLDLAKIEAGKIDVRAAPFEVNDMFSALRGMLRPLLVSTTVDLIFDEPEGPVTMMTDEAKLSQILRNFISNALKFTETGHVRVSATLLPKGDAVRFDVEDTGLGIAPEHQQLIFEEFSQVENRLQHRVKGTGLGLPLCSKLAALLGGSVTLKSTPGVGSTFSAVIPVLHDDMPEPQIFQPDMAEGGGTPVLVVEDDRSTQLLYRSYLRKTSYRVIAVRSVWEAEQAWTVEQPAAVILDLYLNGGDSWHWLAKIKDDERRKGVPVIIASEVADRQKAFSLGADAYLGKPVGRDELLAQLNALCHQVRPS</sequence>
<dbReference type="InterPro" id="IPR050736">
    <property type="entry name" value="Sensor_HK_Regulatory"/>
</dbReference>
<dbReference type="CDD" id="cd16934">
    <property type="entry name" value="HATPase_RsbT-like"/>
    <property type="match status" value="1"/>
</dbReference>
<dbReference type="SUPFAM" id="SSF52172">
    <property type="entry name" value="CheY-like"/>
    <property type="match status" value="1"/>
</dbReference>
<dbReference type="Pfam" id="PF00512">
    <property type="entry name" value="HisKA"/>
    <property type="match status" value="1"/>
</dbReference>
<dbReference type="CDD" id="cd16922">
    <property type="entry name" value="HATPase_EvgS-ArcB-TorS-like"/>
    <property type="match status" value="1"/>
</dbReference>
<reference evidence="11 12" key="1">
    <citation type="submission" date="2019-11" db="EMBL/GenBank/DDBJ databases">
        <title>Draft Genome Sequences of Six Type Strains of the Genus Massilia.</title>
        <authorList>
            <person name="Miess H."/>
            <person name="Frediansyah A."/>
            <person name="Goeker M."/>
            <person name="Gross H."/>
        </authorList>
    </citation>
    <scope>NUCLEOTIDE SEQUENCE [LARGE SCALE GENOMIC DNA]</scope>
    <source>
        <strain evidence="11 12">DSM 17513</strain>
    </source>
</reference>
<dbReference type="AlphaFoldDB" id="A0A6I3X6V3"/>
<dbReference type="Pfam" id="PF02518">
    <property type="entry name" value="HATPase_c"/>
    <property type="match status" value="2"/>
</dbReference>
<evidence type="ECO:0000256" key="8">
    <source>
        <dbReference type="SAM" id="Coils"/>
    </source>
</evidence>
<dbReference type="SUPFAM" id="SSF47384">
    <property type="entry name" value="Homodimeric domain of signal transducing histidine kinase"/>
    <property type="match status" value="1"/>
</dbReference>
<evidence type="ECO:0000259" key="10">
    <source>
        <dbReference type="PROSITE" id="PS50110"/>
    </source>
</evidence>
<dbReference type="InterPro" id="IPR001789">
    <property type="entry name" value="Sig_transdc_resp-reg_receiver"/>
</dbReference>
<proteinExistence type="predicted"/>
<dbReference type="Gene3D" id="3.40.50.2300">
    <property type="match status" value="1"/>
</dbReference>
<dbReference type="InterPro" id="IPR036097">
    <property type="entry name" value="HisK_dim/P_sf"/>
</dbReference>
<dbReference type="PROSITE" id="PS50109">
    <property type="entry name" value="HIS_KIN"/>
    <property type="match status" value="1"/>
</dbReference>
<evidence type="ECO:0000259" key="9">
    <source>
        <dbReference type="PROSITE" id="PS50109"/>
    </source>
</evidence>
<evidence type="ECO:0000256" key="3">
    <source>
        <dbReference type="ARBA" id="ARBA00022553"/>
    </source>
</evidence>
<evidence type="ECO:0000256" key="2">
    <source>
        <dbReference type="ARBA" id="ARBA00012438"/>
    </source>
</evidence>
<dbReference type="SMART" id="SM00448">
    <property type="entry name" value="REC"/>
    <property type="match status" value="1"/>
</dbReference>
<gene>
    <name evidence="11" type="ORF">GJV26_08330</name>
</gene>
<keyword evidence="6" id="KW-0902">Two-component regulatory system</keyword>
<organism evidence="11 12">
    <name type="scientific">Pseudoduganella dura</name>
    <dbReference type="NCBI Taxonomy" id="321982"/>
    <lineage>
        <taxon>Bacteria</taxon>
        <taxon>Pseudomonadati</taxon>
        <taxon>Pseudomonadota</taxon>
        <taxon>Betaproteobacteria</taxon>
        <taxon>Burkholderiales</taxon>
        <taxon>Oxalobacteraceae</taxon>
        <taxon>Telluria group</taxon>
        <taxon>Pseudoduganella</taxon>
    </lineage>
</organism>
<name>A0A6I3X6V3_9BURK</name>
<dbReference type="SUPFAM" id="SSF55874">
    <property type="entry name" value="ATPase domain of HSP90 chaperone/DNA topoisomerase II/histidine kinase"/>
    <property type="match status" value="2"/>
</dbReference>
<dbReference type="PANTHER" id="PTHR43711">
    <property type="entry name" value="TWO-COMPONENT HISTIDINE KINASE"/>
    <property type="match status" value="1"/>
</dbReference>
<evidence type="ECO:0000256" key="1">
    <source>
        <dbReference type="ARBA" id="ARBA00000085"/>
    </source>
</evidence>
<evidence type="ECO:0000313" key="12">
    <source>
        <dbReference type="Proteomes" id="UP000431684"/>
    </source>
</evidence>
<dbReference type="Pfam" id="PF00072">
    <property type="entry name" value="Response_reg"/>
    <property type="match status" value="1"/>
</dbReference>
<dbReference type="Gene3D" id="3.30.565.10">
    <property type="entry name" value="Histidine kinase-like ATPase, C-terminal domain"/>
    <property type="match status" value="2"/>
</dbReference>
<feature type="modified residue" description="4-aspartylphosphate" evidence="7">
    <location>
        <position position="523"/>
    </location>
</feature>
<dbReference type="PANTHER" id="PTHR43711:SF31">
    <property type="entry name" value="HISTIDINE KINASE"/>
    <property type="match status" value="1"/>
</dbReference>
<dbReference type="Proteomes" id="UP000431684">
    <property type="component" value="Unassembled WGS sequence"/>
</dbReference>
<evidence type="ECO:0000256" key="7">
    <source>
        <dbReference type="PROSITE-ProRule" id="PRU00169"/>
    </source>
</evidence>
<dbReference type="Gene3D" id="1.10.287.130">
    <property type="match status" value="1"/>
</dbReference>
<protein>
    <recommendedName>
        <fullName evidence="2">histidine kinase</fullName>
        <ecNumber evidence="2">2.7.13.3</ecNumber>
    </recommendedName>
</protein>
<keyword evidence="8" id="KW-0175">Coiled coil</keyword>
<evidence type="ECO:0000256" key="6">
    <source>
        <dbReference type="ARBA" id="ARBA00023012"/>
    </source>
</evidence>
<dbReference type="OrthoDB" id="9810730at2"/>
<feature type="coiled-coil region" evidence="8">
    <location>
        <begin position="169"/>
        <end position="206"/>
    </location>
</feature>
<evidence type="ECO:0000256" key="4">
    <source>
        <dbReference type="ARBA" id="ARBA00022679"/>
    </source>
</evidence>
<dbReference type="SMART" id="SM00387">
    <property type="entry name" value="HATPase_c"/>
    <property type="match status" value="2"/>
</dbReference>
<accession>A0A6I3X6V3</accession>
<dbReference type="CDD" id="cd00156">
    <property type="entry name" value="REC"/>
    <property type="match status" value="1"/>
</dbReference>
<dbReference type="EMBL" id="WNWM01000002">
    <property type="protein sequence ID" value="MUI12474.1"/>
    <property type="molecule type" value="Genomic_DNA"/>
</dbReference>
<dbReference type="InterPro" id="IPR004358">
    <property type="entry name" value="Sig_transdc_His_kin-like_C"/>
</dbReference>
<keyword evidence="12" id="KW-1185">Reference proteome</keyword>
<comment type="caution">
    <text evidence="11">The sequence shown here is derived from an EMBL/GenBank/DDBJ whole genome shotgun (WGS) entry which is preliminary data.</text>
</comment>
<comment type="catalytic activity">
    <reaction evidence="1">
        <text>ATP + protein L-histidine = ADP + protein N-phospho-L-histidine.</text>
        <dbReference type="EC" id="2.7.13.3"/>
    </reaction>
</comment>
<keyword evidence="3 7" id="KW-0597">Phosphoprotein</keyword>
<dbReference type="GO" id="GO:0000155">
    <property type="term" value="F:phosphorelay sensor kinase activity"/>
    <property type="evidence" value="ECO:0007669"/>
    <property type="project" value="InterPro"/>
</dbReference>
<dbReference type="EC" id="2.7.13.3" evidence="2"/>
<dbReference type="InterPro" id="IPR036890">
    <property type="entry name" value="HATPase_C_sf"/>
</dbReference>
<evidence type="ECO:0000256" key="5">
    <source>
        <dbReference type="ARBA" id="ARBA00022777"/>
    </source>
</evidence>
<evidence type="ECO:0000313" key="11">
    <source>
        <dbReference type="EMBL" id="MUI12474.1"/>
    </source>
</evidence>
<dbReference type="InterPro" id="IPR003661">
    <property type="entry name" value="HisK_dim/P_dom"/>
</dbReference>
<feature type="domain" description="Response regulatory" evidence="10">
    <location>
        <begin position="474"/>
        <end position="587"/>
    </location>
</feature>
<dbReference type="InterPro" id="IPR011006">
    <property type="entry name" value="CheY-like_superfamily"/>
</dbReference>
<dbReference type="PRINTS" id="PR00344">
    <property type="entry name" value="BCTRLSENSOR"/>
</dbReference>
<dbReference type="PROSITE" id="PS50110">
    <property type="entry name" value="RESPONSE_REGULATORY"/>
    <property type="match status" value="1"/>
</dbReference>
<dbReference type="InterPro" id="IPR005467">
    <property type="entry name" value="His_kinase_dom"/>
</dbReference>
<keyword evidence="5" id="KW-0418">Kinase</keyword>